<evidence type="ECO:0000256" key="2">
    <source>
        <dbReference type="ARBA" id="ARBA00022801"/>
    </source>
</evidence>
<proteinExistence type="predicted"/>
<dbReference type="OMA" id="STRWVIS"/>
<dbReference type="InterPro" id="IPR001314">
    <property type="entry name" value="Peptidase_S1A"/>
</dbReference>
<dbReference type="PROSITE" id="PS50287">
    <property type="entry name" value="SRCR_2"/>
    <property type="match status" value="1"/>
</dbReference>
<dbReference type="InterPro" id="IPR001190">
    <property type="entry name" value="SRCR"/>
</dbReference>
<dbReference type="InterPro" id="IPR018114">
    <property type="entry name" value="TRYPSIN_HIS"/>
</dbReference>
<evidence type="ECO:0000256" key="3">
    <source>
        <dbReference type="ARBA" id="ARBA00022825"/>
    </source>
</evidence>
<dbReference type="PROSITE" id="PS00135">
    <property type="entry name" value="TRYPSIN_SER"/>
    <property type="match status" value="1"/>
</dbReference>
<keyword evidence="8" id="KW-0472">Membrane</keyword>
<dbReference type="InterPro" id="IPR043504">
    <property type="entry name" value="Peptidase_S1_PA_chymotrypsin"/>
</dbReference>
<evidence type="ECO:0000256" key="8">
    <source>
        <dbReference type="SAM" id="Phobius"/>
    </source>
</evidence>
<dbReference type="SUPFAM" id="SSF57424">
    <property type="entry name" value="LDL receptor-like module"/>
    <property type="match status" value="1"/>
</dbReference>
<dbReference type="FunFam" id="2.40.10.10:FF:000007">
    <property type="entry name" value="Transmembrane serine protease 7"/>
    <property type="match status" value="1"/>
</dbReference>
<dbReference type="InterPro" id="IPR009003">
    <property type="entry name" value="Peptidase_S1_PA"/>
</dbReference>
<dbReference type="Pfam" id="PF00089">
    <property type="entry name" value="Trypsin"/>
    <property type="match status" value="2"/>
</dbReference>
<protein>
    <submittedName>
        <fullName evidence="11">Transmembrane serine protease 4b</fullName>
    </submittedName>
</protein>
<sequence>MALRLKRRRELSRLRTEESRARWRSTVITVCCVLVILATLIVGLYFTVKIVNSKFFFCSGSLRFISIEKACDGKANCADGEDEITCVSKLRTNETYPVRLMGDRLVLQVFNNEGGWRTVCADNWRTRHTRLACQQLGYTVSPRSTRVPIKSLLFNPQNAFATVSKNATHPDIQSFLSVSDRCFSGSVVSVSCSDCGEVVGEDRIVGGVDTAVEHWPWQVSLQWNHQHVCGGALLSKRWVISAAHCFTGRTRELSQWTLVLGQTEVAGSRGVSVETIVVHNNYSHLSNDFDIAMLKLTWPVTVGDSILPVCLPPHQLSVKEMLVVTGWGLLKEKGELPSVLQKASVPLINRSECSKPSIYGSAITPRMLCAGFLKGNIDACQVTRTNEKSNTGSPSEEMYTIVFVSRKSHFQIYYCHFNVFSPFQGDSGGPLVYLSSRWQLMGIVSWGVGCAREGKPGVYTDVSQLLNWIYTVMEVCFT</sequence>
<evidence type="ECO:0000256" key="6">
    <source>
        <dbReference type="PROSITE-ProRule" id="PRU00196"/>
    </source>
</evidence>
<keyword evidence="3 7" id="KW-0720">Serine protease</keyword>
<evidence type="ECO:0000256" key="4">
    <source>
        <dbReference type="ARBA" id="ARBA00023157"/>
    </source>
</evidence>
<keyword evidence="12" id="KW-1185">Reference proteome</keyword>
<feature type="domain" description="Peptidase S1" evidence="9">
    <location>
        <begin position="204"/>
        <end position="474"/>
    </location>
</feature>
<keyword evidence="5" id="KW-0325">Glycoprotein</keyword>
<organism evidence="11 12">
    <name type="scientific">Cyprinus carpio carpio</name>
    <dbReference type="NCBI Taxonomy" id="630221"/>
    <lineage>
        <taxon>Eukaryota</taxon>
        <taxon>Metazoa</taxon>
        <taxon>Chordata</taxon>
        <taxon>Craniata</taxon>
        <taxon>Vertebrata</taxon>
        <taxon>Euteleostomi</taxon>
        <taxon>Actinopterygii</taxon>
        <taxon>Neopterygii</taxon>
        <taxon>Teleostei</taxon>
        <taxon>Ostariophysi</taxon>
        <taxon>Cypriniformes</taxon>
        <taxon>Cyprinidae</taxon>
        <taxon>Cyprininae</taxon>
        <taxon>Cyprinus</taxon>
    </lineage>
</organism>
<dbReference type="Proteomes" id="UP001108240">
    <property type="component" value="Unplaced"/>
</dbReference>
<evidence type="ECO:0000313" key="11">
    <source>
        <dbReference type="Ensembl" id="ENSCCRP00000160251.1"/>
    </source>
</evidence>
<dbReference type="PANTHER" id="PTHR24252">
    <property type="entry name" value="ACROSIN-RELATED"/>
    <property type="match status" value="1"/>
</dbReference>
<keyword evidence="1 7" id="KW-0645">Protease</keyword>
<dbReference type="GeneTree" id="ENSGT00940000155418"/>
<accession>A0A9J8C1M5</accession>
<keyword evidence="8" id="KW-0812">Transmembrane</keyword>
<dbReference type="GO" id="GO:0004252">
    <property type="term" value="F:serine-type endopeptidase activity"/>
    <property type="evidence" value="ECO:0007669"/>
    <property type="project" value="InterPro"/>
</dbReference>
<evidence type="ECO:0000259" key="9">
    <source>
        <dbReference type="PROSITE" id="PS50240"/>
    </source>
</evidence>
<feature type="transmembrane region" description="Helical" evidence="8">
    <location>
        <begin position="21"/>
        <end position="46"/>
    </location>
</feature>
<dbReference type="PROSITE" id="PS50240">
    <property type="entry name" value="TRYPSIN_DOM"/>
    <property type="match status" value="1"/>
</dbReference>
<dbReference type="InterPro" id="IPR002172">
    <property type="entry name" value="LDrepeatLR_classA_rpt"/>
</dbReference>
<keyword evidence="4" id="KW-1015">Disulfide bond</keyword>
<evidence type="ECO:0000256" key="5">
    <source>
        <dbReference type="ARBA" id="ARBA00023180"/>
    </source>
</evidence>
<dbReference type="GO" id="GO:0016020">
    <property type="term" value="C:membrane"/>
    <property type="evidence" value="ECO:0007669"/>
    <property type="project" value="InterPro"/>
</dbReference>
<dbReference type="Gene3D" id="4.10.400.10">
    <property type="entry name" value="Low-density Lipoprotein Receptor"/>
    <property type="match status" value="1"/>
</dbReference>
<dbReference type="Gene3D" id="2.40.10.10">
    <property type="entry name" value="Trypsin-like serine proteases"/>
    <property type="match status" value="3"/>
</dbReference>
<dbReference type="SMART" id="SM00202">
    <property type="entry name" value="SR"/>
    <property type="match status" value="1"/>
</dbReference>
<name>A0A9J8C1M5_CYPCA</name>
<dbReference type="Gene3D" id="3.10.250.10">
    <property type="entry name" value="SRCR-like domain"/>
    <property type="match status" value="1"/>
</dbReference>
<dbReference type="Ensembl" id="ENSCCRT00000204760.1">
    <property type="protein sequence ID" value="ENSCCRP00000160251.1"/>
    <property type="gene ID" value="ENSCCRG00000078189.1"/>
</dbReference>
<dbReference type="PRINTS" id="PR00722">
    <property type="entry name" value="CHYMOTRYPSIN"/>
</dbReference>
<evidence type="ECO:0000259" key="10">
    <source>
        <dbReference type="PROSITE" id="PS50287"/>
    </source>
</evidence>
<dbReference type="PANTHER" id="PTHR24252:SF27">
    <property type="entry name" value="TRANSMEMBRANE PROTEASE SERINE 3-LIKE"/>
    <property type="match status" value="1"/>
</dbReference>
<reference evidence="11" key="1">
    <citation type="submission" date="2025-08" db="UniProtKB">
        <authorList>
            <consortium name="Ensembl"/>
        </authorList>
    </citation>
    <scope>IDENTIFICATION</scope>
</reference>
<dbReference type="SMART" id="SM00020">
    <property type="entry name" value="Tryp_SPc"/>
    <property type="match status" value="1"/>
</dbReference>
<feature type="domain" description="SRCR" evidence="10">
    <location>
        <begin position="107"/>
        <end position="137"/>
    </location>
</feature>
<dbReference type="SUPFAM" id="SSF56487">
    <property type="entry name" value="SRCR-like"/>
    <property type="match status" value="1"/>
</dbReference>
<evidence type="ECO:0000256" key="7">
    <source>
        <dbReference type="RuleBase" id="RU363034"/>
    </source>
</evidence>
<dbReference type="CDD" id="cd00190">
    <property type="entry name" value="Tryp_SPc"/>
    <property type="match status" value="1"/>
</dbReference>
<dbReference type="AlphaFoldDB" id="A0A9J8C1M5"/>
<comment type="caution">
    <text evidence="6">Lacks conserved residue(s) required for the propagation of feature annotation.</text>
</comment>
<reference evidence="11" key="2">
    <citation type="submission" date="2025-09" db="UniProtKB">
        <authorList>
            <consortium name="Ensembl"/>
        </authorList>
    </citation>
    <scope>IDENTIFICATION</scope>
</reference>
<dbReference type="SUPFAM" id="SSF50494">
    <property type="entry name" value="Trypsin-like serine proteases"/>
    <property type="match status" value="1"/>
</dbReference>
<dbReference type="CDD" id="cd00112">
    <property type="entry name" value="LDLa"/>
    <property type="match status" value="1"/>
</dbReference>
<dbReference type="Pfam" id="PF15494">
    <property type="entry name" value="SRCR_2"/>
    <property type="match status" value="1"/>
</dbReference>
<dbReference type="InterPro" id="IPR001254">
    <property type="entry name" value="Trypsin_dom"/>
</dbReference>
<evidence type="ECO:0000313" key="12">
    <source>
        <dbReference type="Proteomes" id="UP001108240"/>
    </source>
</evidence>
<keyword evidence="8" id="KW-1133">Transmembrane helix</keyword>
<dbReference type="GO" id="GO:0006508">
    <property type="term" value="P:proteolysis"/>
    <property type="evidence" value="ECO:0007669"/>
    <property type="project" value="UniProtKB-KW"/>
</dbReference>
<dbReference type="InterPro" id="IPR036055">
    <property type="entry name" value="LDL_receptor-like_sf"/>
</dbReference>
<keyword evidence="2 7" id="KW-0378">Hydrolase</keyword>
<dbReference type="InterPro" id="IPR036772">
    <property type="entry name" value="SRCR-like_dom_sf"/>
</dbReference>
<dbReference type="PROSITE" id="PS00134">
    <property type="entry name" value="TRYPSIN_HIS"/>
    <property type="match status" value="1"/>
</dbReference>
<evidence type="ECO:0000256" key="1">
    <source>
        <dbReference type="ARBA" id="ARBA00022670"/>
    </source>
</evidence>
<dbReference type="InterPro" id="IPR033116">
    <property type="entry name" value="TRYPSIN_SER"/>
</dbReference>